<feature type="transmembrane region" description="Helical" evidence="6">
    <location>
        <begin position="102"/>
        <end position="122"/>
    </location>
</feature>
<keyword evidence="5 6" id="KW-0472">Membrane</keyword>
<evidence type="ECO:0000313" key="8">
    <source>
        <dbReference type="EMBL" id="GFJ82412.1"/>
    </source>
</evidence>
<comment type="subcellular location">
    <subcellularLocation>
        <location evidence="1">Cell membrane</location>
        <topology evidence="1">Multi-pass membrane protein</topology>
    </subcellularLocation>
</comment>
<feature type="transmembrane region" description="Helical" evidence="6">
    <location>
        <begin position="134"/>
        <end position="156"/>
    </location>
</feature>
<dbReference type="Gene3D" id="1.20.1250.20">
    <property type="entry name" value="MFS general substrate transporter like domains"/>
    <property type="match status" value="1"/>
</dbReference>
<feature type="transmembrane region" description="Helical" evidence="6">
    <location>
        <begin position="264"/>
        <end position="284"/>
    </location>
</feature>
<evidence type="ECO:0000256" key="4">
    <source>
        <dbReference type="ARBA" id="ARBA00022989"/>
    </source>
</evidence>
<reference evidence="8 9" key="1">
    <citation type="submission" date="2020-03" db="EMBL/GenBank/DDBJ databases">
        <title>Whole genome shotgun sequence of Phytohabitans houttuyneae NBRC 108639.</title>
        <authorList>
            <person name="Komaki H."/>
            <person name="Tamura T."/>
        </authorList>
    </citation>
    <scope>NUCLEOTIDE SEQUENCE [LARGE SCALE GENOMIC DNA]</scope>
    <source>
        <strain evidence="8 9">NBRC 108639</strain>
    </source>
</reference>
<reference evidence="8 9" key="2">
    <citation type="submission" date="2020-03" db="EMBL/GenBank/DDBJ databases">
        <authorList>
            <person name="Ichikawa N."/>
            <person name="Kimura A."/>
            <person name="Kitahashi Y."/>
            <person name="Uohara A."/>
        </authorList>
    </citation>
    <scope>NUCLEOTIDE SEQUENCE [LARGE SCALE GENOMIC DNA]</scope>
    <source>
        <strain evidence="8 9">NBRC 108639</strain>
    </source>
</reference>
<feature type="transmembrane region" description="Helical" evidence="6">
    <location>
        <begin position="432"/>
        <end position="453"/>
    </location>
</feature>
<feature type="transmembrane region" description="Helical" evidence="6">
    <location>
        <begin position="46"/>
        <end position="65"/>
    </location>
</feature>
<dbReference type="InterPro" id="IPR011701">
    <property type="entry name" value="MFS"/>
</dbReference>
<evidence type="ECO:0000256" key="6">
    <source>
        <dbReference type="SAM" id="Phobius"/>
    </source>
</evidence>
<keyword evidence="4 6" id="KW-1133">Transmembrane helix</keyword>
<dbReference type="AlphaFoldDB" id="A0A6V8KAZ6"/>
<dbReference type="Proteomes" id="UP000482800">
    <property type="component" value="Unassembled WGS sequence"/>
</dbReference>
<feature type="transmembrane region" description="Helical" evidence="6">
    <location>
        <begin position="77"/>
        <end position="96"/>
    </location>
</feature>
<dbReference type="Gene3D" id="1.20.1720.10">
    <property type="entry name" value="Multidrug resistance protein D"/>
    <property type="match status" value="1"/>
</dbReference>
<sequence>MAPTGRHYRLIYVVLAFGVVSQPLLQAMTVPALPDIQQRFGTDQTTASWVLTAFLLAASVATPVGGRIGDAFGKTRVFAISLGLLALGSLIAALATDIWVLIAARAVQGLGGGAVPLSFAVLRDHVPPERVRGAIAVTSSLLSVGFAAGIVVAGPILDLLGYHWLFLLPAIGAAAGAVSALVLIPESPVRSRESISFSPALLLAGWLVTLLLGIGRGPHDGWSSPTVAGLLASSALLAAAWLYAESKVRSPLINLRLMALRGVWSANLVALMIGVAMYGSFAFLPQFNQTPSDNGYGFGASVTTAGHMMLPSSVASFLCGLAAARLAAWMGVRLTIVLGSVATAVALAMTTFAHERMWEVILASCLSGVGTGLVFANLANAIVDAVPAEQTGTAIGMNANIRIVGGAIGAAVSVTIVTADLLPSGYPTERGYMLGFAFMACTALVAGLGALLIPGRRALPST</sequence>
<evidence type="ECO:0000256" key="5">
    <source>
        <dbReference type="ARBA" id="ARBA00023136"/>
    </source>
</evidence>
<organism evidence="8 9">
    <name type="scientific">Phytohabitans houttuyneae</name>
    <dbReference type="NCBI Taxonomy" id="1076126"/>
    <lineage>
        <taxon>Bacteria</taxon>
        <taxon>Bacillati</taxon>
        <taxon>Actinomycetota</taxon>
        <taxon>Actinomycetes</taxon>
        <taxon>Micromonosporales</taxon>
        <taxon>Micromonosporaceae</taxon>
    </lineage>
</organism>
<feature type="transmembrane region" description="Helical" evidence="6">
    <location>
        <begin position="162"/>
        <end position="184"/>
    </location>
</feature>
<dbReference type="SUPFAM" id="SSF103473">
    <property type="entry name" value="MFS general substrate transporter"/>
    <property type="match status" value="1"/>
</dbReference>
<evidence type="ECO:0000256" key="1">
    <source>
        <dbReference type="ARBA" id="ARBA00004651"/>
    </source>
</evidence>
<feature type="transmembrane region" description="Helical" evidence="6">
    <location>
        <begin position="403"/>
        <end position="426"/>
    </location>
</feature>
<keyword evidence="9" id="KW-1185">Reference proteome</keyword>
<dbReference type="PANTHER" id="PTHR42718">
    <property type="entry name" value="MAJOR FACILITATOR SUPERFAMILY MULTIDRUG TRANSPORTER MFSC"/>
    <property type="match status" value="1"/>
</dbReference>
<dbReference type="CDD" id="cd17504">
    <property type="entry name" value="MFS_MMR_MDR_like"/>
    <property type="match status" value="1"/>
</dbReference>
<dbReference type="Pfam" id="PF07690">
    <property type="entry name" value="MFS_1"/>
    <property type="match status" value="1"/>
</dbReference>
<evidence type="ECO:0000256" key="2">
    <source>
        <dbReference type="ARBA" id="ARBA00022448"/>
    </source>
</evidence>
<dbReference type="GO" id="GO:0022857">
    <property type="term" value="F:transmembrane transporter activity"/>
    <property type="evidence" value="ECO:0007669"/>
    <property type="project" value="InterPro"/>
</dbReference>
<name>A0A6V8KAZ6_9ACTN</name>
<feature type="transmembrane region" description="Helical" evidence="6">
    <location>
        <begin position="304"/>
        <end position="324"/>
    </location>
</feature>
<feature type="transmembrane region" description="Helical" evidence="6">
    <location>
        <begin position="336"/>
        <end position="354"/>
    </location>
</feature>
<proteinExistence type="predicted"/>
<gene>
    <name evidence="8" type="ORF">Phou_065920</name>
</gene>
<evidence type="ECO:0000259" key="7">
    <source>
        <dbReference type="PROSITE" id="PS50850"/>
    </source>
</evidence>
<protein>
    <submittedName>
        <fullName evidence="8">MFS transporter</fullName>
    </submittedName>
</protein>
<dbReference type="InterPro" id="IPR036259">
    <property type="entry name" value="MFS_trans_sf"/>
</dbReference>
<dbReference type="RefSeq" id="WP_173062894.1">
    <property type="nucleotide sequence ID" value="NZ_BAABGO010000058.1"/>
</dbReference>
<feature type="domain" description="Major facilitator superfamily (MFS) profile" evidence="7">
    <location>
        <begin position="11"/>
        <end position="458"/>
    </location>
</feature>
<feature type="transmembrane region" description="Helical" evidence="6">
    <location>
        <begin position="196"/>
        <end position="214"/>
    </location>
</feature>
<comment type="caution">
    <text evidence="8">The sequence shown here is derived from an EMBL/GenBank/DDBJ whole genome shotgun (WGS) entry which is preliminary data.</text>
</comment>
<keyword evidence="2" id="KW-0813">Transport</keyword>
<dbReference type="GO" id="GO:0005886">
    <property type="term" value="C:plasma membrane"/>
    <property type="evidence" value="ECO:0007669"/>
    <property type="project" value="UniProtKB-SubCell"/>
</dbReference>
<dbReference type="PROSITE" id="PS50850">
    <property type="entry name" value="MFS"/>
    <property type="match status" value="1"/>
</dbReference>
<feature type="transmembrane region" description="Helical" evidence="6">
    <location>
        <begin position="226"/>
        <end position="244"/>
    </location>
</feature>
<evidence type="ECO:0000256" key="3">
    <source>
        <dbReference type="ARBA" id="ARBA00022692"/>
    </source>
</evidence>
<dbReference type="InterPro" id="IPR020846">
    <property type="entry name" value="MFS_dom"/>
</dbReference>
<keyword evidence="3 6" id="KW-0812">Transmembrane</keyword>
<accession>A0A6V8KAZ6</accession>
<dbReference type="PANTHER" id="PTHR42718:SF9">
    <property type="entry name" value="MAJOR FACILITATOR SUPERFAMILY MULTIDRUG TRANSPORTER MFSC"/>
    <property type="match status" value="1"/>
</dbReference>
<evidence type="ECO:0000313" key="9">
    <source>
        <dbReference type="Proteomes" id="UP000482800"/>
    </source>
</evidence>
<dbReference type="EMBL" id="BLPF01000002">
    <property type="protein sequence ID" value="GFJ82412.1"/>
    <property type="molecule type" value="Genomic_DNA"/>
</dbReference>
<feature type="transmembrane region" description="Helical" evidence="6">
    <location>
        <begin position="360"/>
        <end position="383"/>
    </location>
</feature>